<keyword evidence="6" id="KW-0503">Monooxygenase</keyword>
<evidence type="ECO:0000256" key="2">
    <source>
        <dbReference type="ARBA" id="ARBA00022630"/>
    </source>
</evidence>
<dbReference type="InterPro" id="IPR036188">
    <property type="entry name" value="FAD/NAD-bd_sf"/>
</dbReference>
<evidence type="ECO:0000256" key="3">
    <source>
        <dbReference type="ARBA" id="ARBA00022827"/>
    </source>
</evidence>
<evidence type="ECO:0000256" key="6">
    <source>
        <dbReference type="ARBA" id="ARBA00023033"/>
    </source>
</evidence>
<dbReference type="Gene3D" id="3.50.50.60">
    <property type="entry name" value="FAD/NAD(P)-binding domain"/>
    <property type="match status" value="1"/>
</dbReference>
<evidence type="ECO:0000313" key="8">
    <source>
        <dbReference type="EMBL" id="CAE7449914.1"/>
    </source>
</evidence>
<dbReference type="PRINTS" id="PR00420">
    <property type="entry name" value="RNGMNOXGNASE"/>
</dbReference>
<gene>
    <name evidence="8" type="primary">kmo</name>
    <name evidence="8" type="ORF">SPIL2461_LOCUS11014</name>
</gene>
<comment type="caution">
    <text evidence="8">The sequence shown here is derived from an EMBL/GenBank/DDBJ whole genome shotgun (WGS) entry which is preliminary data.</text>
</comment>
<evidence type="ECO:0000259" key="7">
    <source>
        <dbReference type="Pfam" id="PF01494"/>
    </source>
</evidence>
<dbReference type="Proteomes" id="UP000649617">
    <property type="component" value="Unassembled WGS sequence"/>
</dbReference>
<dbReference type="PANTHER" id="PTHR46028:SF2">
    <property type="entry name" value="KYNURENINE 3-MONOOXYGENASE"/>
    <property type="match status" value="1"/>
</dbReference>
<comment type="cofactor">
    <cofactor evidence="1">
        <name>FAD</name>
        <dbReference type="ChEBI" id="CHEBI:57692"/>
    </cofactor>
</comment>
<name>A0A812RSF9_SYMPI</name>
<evidence type="ECO:0000256" key="4">
    <source>
        <dbReference type="ARBA" id="ARBA00022857"/>
    </source>
</evidence>
<evidence type="ECO:0000256" key="1">
    <source>
        <dbReference type="ARBA" id="ARBA00001974"/>
    </source>
</evidence>
<reference evidence="8" key="1">
    <citation type="submission" date="2021-02" db="EMBL/GenBank/DDBJ databases">
        <authorList>
            <person name="Dougan E. K."/>
            <person name="Rhodes N."/>
            <person name="Thang M."/>
            <person name="Chan C."/>
        </authorList>
    </citation>
    <scope>NUCLEOTIDE SEQUENCE</scope>
</reference>
<dbReference type="OrthoDB" id="655030at2759"/>
<feature type="domain" description="FAD-binding" evidence="7">
    <location>
        <begin position="67"/>
        <end position="431"/>
    </location>
</feature>
<keyword evidence="9" id="KW-1185">Reference proteome</keyword>
<protein>
    <submittedName>
        <fullName evidence="8">Kmo protein</fullName>
    </submittedName>
</protein>
<accession>A0A812RSF9</accession>
<dbReference type="GO" id="GO:0004502">
    <property type="term" value="F:kynurenine 3-monooxygenase activity"/>
    <property type="evidence" value="ECO:0007669"/>
    <property type="project" value="TreeGrafter"/>
</dbReference>
<keyword evidence="4" id="KW-0521">NADP</keyword>
<sequence>MSAPWRRWRRRPWSTADAILCCALGLGLAAAFVGPAAKDAATLHRPSSLPSRARGGDSDSQSSLALSVLIAGAGPSGLLLAHRLLSAGASVHLVEGRRDPRTDKSLEGRAYALGLGIRGRTAIRTAGEKLWASIKPSGFASERFKLHFSPTFAIDLRTPEDNNGLEPSLLIYQSDLCSAMLDELEASFSGSGRLQISFETRLKSADPVSGSAVLQSGEELEELPPVDVIAGCDGVNSAVRASIASACPGFKAEQTPLPGSLKVLRFPQMPEKLDPTAVHAIPGKSGTSAFVEPTARGGCALINWRDAKDPETGPSLGDLVDPTEAQEALEAYFPLIADALDAESAKQFVAQKASRASIVKCNTYSFGRAVLLGDAAHSTGGASGQGCNSALQDSVVLAELLQKEVGTGRDVEEALALYSKKQVPEGHALLDLSLGPGETAGPVRRALYGATSFVGTLLSKLGLGEPPLQTVLTTSLTSFSEIRRDRDLYFGAFPSQAEFESEIERATA</sequence>
<dbReference type="EMBL" id="CAJNIZ010021224">
    <property type="protein sequence ID" value="CAE7449914.1"/>
    <property type="molecule type" value="Genomic_DNA"/>
</dbReference>
<dbReference type="Pfam" id="PF01494">
    <property type="entry name" value="FAD_binding_3"/>
    <property type="match status" value="1"/>
</dbReference>
<dbReference type="AlphaFoldDB" id="A0A812RSF9"/>
<dbReference type="InterPro" id="IPR002938">
    <property type="entry name" value="FAD-bd"/>
</dbReference>
<evidence type="ECO:0000256" key="5">
    <source>
        <dbReference type="ARBA" id="ARBA00023002"/>
    </source>
</evidence>
<keyword evidence="2" id="KW-0285">Flavoprotein</keyword>
<dbReference type="GO" id="GO:0070189">
    <property type="term" value="P:kynurenine metabolic process"/>
    <property type="evidence" value="ECO:0007669"/>
    <property type="project" value="TreeGrafter"/>
</dbReference>
<evidence type="ECO:0000313" key="9">
    <source>
        <dbReference type="Proteomes" id="UP000649617"/>
    </source>
</evidence>
<dbReference type="PANTHER" id="PTHR46028">
    <property type="entry name" value="KYNURENINE 3-MONOOXYGENASE"/>
    <property type="match status" value="1"/>
</dbReference>
<dbReference type="SUPFAM" id="SSF51905">
    <property type="entry name" value="FAD/NAD(P)-binding domain"/>
    <property type="match status" value="1"/>
</dbReference>
<keyword evidence="3" id="KW-0274">FAD</keyword>
<keyword evidence="5" id="KW-0560">Oxidoreductase</keyword>
<dbReference type="GO" id="GO:0071949">
    <property type="term" value="F:FAD binding"/>
    <property type="evidence" value="ECO:0007669"/>
    <property type="project" value="InterPro"/>
</dbReference>
<organism evidence="8 9">
    <name type="scientific">Symbiodinium pilosum</name>
    <name type="common">Dinoflagellate</name>
    <dbReference type="NCBI Taxonomy" id="2952"/>
    <lineage>
        <taxon>Eukaryota</taxon>
        <taxon>Sar</taxon>
        <taxon>Alveolata</taxon>
        <taxon>Dinophyceae</taxon>
        <taxon>Suessiales</taxon>
        <taxon>Symbiodiniaceae</taxon>
        <taxon>Symbiodinium</taxon>
    </lineage>
</organism>
<proteinExistence type="predicted"/>